<proteinExistence type="predicted"/>
<evidence type="ECO:0000313" key="1">
    <source>
        <dbReference type="EMBL" id="RDX77987.1"/>
    </source>
</evidence>
<gene>
    <name evidence="1" type="ORF">CR513_41801</name>
</gene>
<reference evidence="1" key="1">
    <citation type="submission" date="2018-05" db="EMBL/GenBank/DDBJ databases">
        <title>Draft genome of Mucuna pruriens seed.</title>
        <authorList>
            <person name="Nnadi N.E."/>
            <person name="Vos R."/>
            <person name="Hasami M.H."/>
            <person name="Devisetty U.K."/>
            <person name="Aguiy J.C."/>
        </authorList>
    </citation>
    <scope>NUCLEOTIDE SEQUENCE [LARGE SCALE GENOMIC DNA]</scope>
    <source>
        <strain evidence="1">JCA_2017</strain>
    </source>
</reference>
<organism evidence="1 2">
    <name type="scientific">Mucuna pruriens</name>
    <name type="common">Velvet bean</name>
    <name type="synonym">Dolichos pruriens</name>
    <dbReference type="NCBI Taxonomy" id="157652"/>
    <lineage>
        <taxon>Eukaryota</taxon>
        <taxon>Viridiplantae</taxon>
        <taxon>Streptophyta</taxon>
        <taxon>Embryophyta</taxon>
        <taxon>Tracheophyta</taxon>
        <taxon>Spermatophyta</taxon>
        <taxon>Magnoliopsida</taxon>
        <taxon>eudicotyledons</taxon>
        <taxon>Gunneridae</taxon>
        <taxon>Pentapetalae</taxon>
        <taxon>rosids</taxon>
        <taxon>fabids</taxon>
        <taxon>Fabales</taxon>
        <taxon>Fabaceae</taxon>
        <taxon>Papilionoideae</taxon>
        <taxon>50 kb inversion clade</taxon>
        <taxon>NPAAA clade</taxon>
        <taxon>indigoferoid/millettioid clade</taxon>
        <taxon>Phaseoleae</taxon>
        <taxon>Mucuna</taxon>
    </lineage>
</organism>
<dbReference type="EMBL" id="QJKJ01009010">
    <property type="protein sequence ID" value="RDX77987.1"/>
    <property type="molecule type" value="Genomic_DNA"/>
</dbReference>
<dbReference type="AlphaFoldDB" id="A0A371FI63"/>
<protein>
    <submittedName>
        <fullName evidence="1">Mitochondrial protein</fullName>
    </submittedName>
</protein>
<keyword evidence="2" id="KW-1185">Reference proteome</keyword>
<evidence type="ECO:0000313" key="2">
    <source>
        <dbReference type="Proteomes" id="UP000257109"/>
    </source>
</evidence>
<sequence>MLENQGGGIRLGLEPDGWVRKLVYPLLVDNISYLAPNDKSITGTKWIFRNKLDQNGKVVQNKVRLKQAPRAWYEKLSSSLMINDFQNTTLFCKNYDSLIIVQIYKEFEMSMIGELKFFFGLQIKQVEDEIYIHQTKYVKKFNLEDCKIMLTLMYPTSILSLDEIDKKVDQASYKGMIESLLYLIAFRPDITYLKGTTNLVLWIKHQLEDYDIIESNIPLLYDNIVAIKLSKNIILHSCSKHIEIKHHFIRNYI</sequence>
<feature type="non-terminal residue" evidence="1">
    <location>
        <position position="1"/>
    </location>
</feature>
<dbReference type="OrthoDB" id="1740642at2759"/>
<accession>A0A371FI63</accession>
<dbReference type="Proteomes" id="UP000257109">
    <property type="component" value="Unassembled WGS sequence"/>
</dbReference>
<name>A0A371FI63_MUCPR</name>
<comment type="caution">
    <text evidence="1">The sequence shown here is derived from an EMBL/GenBank/DDBJ whole genome shotgun (WGS) entry which is preliminary data.</text>
</comment>